<gene>
    <name evidence="1" type="ORF">CEXT_67551</name>
</gene>
<evidence type="ECO:0000313" key="2">
    <source>
        <dbReference type="Proteomes" id="UP001054945"/>
    </source>
</evidence>
<organism evidence="1 2">
    <name type="scientific">Caerostris extrusa</name>
    <name type="common">Bark spider</name>
    <name type="synonym">Caerostris bankana</name>
    <dbReference type="NCBI Taxonomy" id="172846"/>
    <lineage>
        <taxon>Eukaryota</taxon>
        <taxon>Metazoa</taxon>
        <taxon>Ecdysozoa</taxon>
        <taxon>Arthropoda</taxon>
        <taxon>Chelicerata</taxon>
        <taxon>Arachnida</taxon>
        <taxon>Araneae</taxon>
        <taxon>Araneomorphae</taxon>
        <taxon>Entelegynae</taxon>
        <taxon>Araneoidea</taxon>
        <taxon>Araneidae</taxon>
        <taxon>Caerostris</taxon>
    </lineage>
</organism>
<dbReference type="Proteomes" id="UP001054945">
    <property type="component" value="Unassembled WGS sequence"/>
</dbReference>
<sequence>MHTNLELFSNLGFAAKYVRCTCLLKPNERRTGRERLGVRLHFLAILGGCYKRLPVLPQPAARKSSFRNDGWCCADRCSVRPWVRSFTYSRSY</sequence>
<comment type="caution">
    <text evidence="1">The sequence shown here is derived from an EMBL/GenBank/DDBJ whole genome shotgun (WGS) entry which is preliminary data.</text>
</comment>
<keyword evidence="2" id="KW-1185">Reference proteome</keyword>
<proteinExistence type="predicted"/>
<protein>
    <submittedName>
        <fullName evidence="1">Uncharacterized protein</fullName>
    </submittedName>
</protein>
<name>A0AAV4XRT7_CAEEX</name>
<evidence type="ECO:0000313" key="1">
    <source>
        <dbReference type="EMBL" id="GIY97427.1"/>
    </source>
</evidence>
<dbReference type="EMBL" id="BPLR01018155">
    <property type="protein sequence ID" value="GIY97427.1"/>
    <property type="molecule type" value="Genomic_DNA"/>
</dbReference>
<accession>A0AAV4XRT7</accession>
<dbReference type="AlphaFoldDB" id="A0AAV4XRT7"/>
<reference evidence="1 2" key="1">
    <citation type="submission" date="2021-06" db="EMBL/GenBank/DDBJ databases">
        <title>Caerostris extrusa draft genome.</title>
        <authorList>
            <person name="Kono N."/>
            <person name="Arakawa K."/>
        </authorList>
    </citation>
    <scope>NUCLEOTIDE SEQUENCE [LARGE SCALE GENOMIC DNA]</scope>
</reference>